<keyword evidence="3" id="KW-1185">Reference proteome</keyword>
<dbReference type="Pfam" id="PF00703">
    <property type="entry name" value="Glyco_hydro_2"/>
    <property type="match status" value="1"/>
</dbReference>
<dbReference type="InterPro" id="IPR006102">
    <property type="entry name" value="Ig-like_GH2"/>
</dbReference>
<dbReference type="SUPFAM" id="SSF49303">
    <property type="entry name" value="beta-Galactosidase/glucuronidase domain"/>
    <property type="match status" value="1"/>
</dbReference>
<evidence type="ECO:0000313" key="3">
    <source>
        <dbReference type="Proteomes" id="UP000023152"/>
    </source>
</evidence>
<comment type="caution">
    <text evidence="2">The sequence shown here is derived from an EMBL/GenBank/DDBJ whole genome shotgun (WGS) entry which is preliminary data.</text>
</comment>
<dbReference type="Gene3D" id="2.60.40.10">
    <property type="entry name" value="Immunoglobulins"/>
    <property type="match status" value="1"/>
</dbReference>
<gene>
    <name evidence="2" type="ORF">RFI_22167</name>
</gene>
<dbReference type="InterPro" id="IPR036156">
    <property type="entry name" value="Beta-gal/glucu_dom_sf"/>
</dbReference>
<dbReference type="PANTHER" id="PTHR43536">
    <property type="entry name" value="MANNOSYLGLYCOPROTEIN ENDO-BETA-MANNOSIDASE"/>
    <property type="match status" value="1"/>
</dbReference>
<dbReference type="InterPro" id="IPR013783">
    <property type="entry name" value="Ig-like_fold"/>
</dbReference>
<dbReference type="InterPro" id="IPR043534">
    <property type="entry name" value="EBDG/EBM"/>
</dbReference>
<reference evidence="2 3" key="1">
    <citation type="journal article" date="2013" name="Curr. Biol.">
        <title>The Genome of the Foraminiferan Reticulomyxa filosa.</title>
        <authorList>
            <person name="Glockner G."/>
            <person name="Hulsmann N."/>
            <person name="Schleicher M."/>
            <person name="Noegel A.A."/>
            <person name="Eichinger L."/>
            <person name="Gallinger C."/>
            <person name="Pawlowski J."/>
            <person name="Sierra R."/>
            <person name="Euteneuer U."/>
            <person name="Pillet L."/>
            <person name="Moustafa A."/>
            <person name="Platzer M."/>
            <person name="Groth M."/>
            <person name="Szafranski K."/>
            <person name="Schliwa M."/>
        </authorList>
    </citation>
    <scope>NUCLEOTIDE SEQUENCE [LARGE SCALE GENOMIC DNA]</scope>
</reference>
<dbReference type="Gene3D" id="3.20.20.80">
    <property type="entry name" value="Glycosidases"/>
    <property type="match status" value="1"/>
</dbReference>
<dbReference type="Proteomes" id="UP000023152">
    <property type="component" value="Unassembled WGS sequence"/>
</dbReference>
<dbReference type="AlphaFoldDB" id="X6MNE8"/>
<proteinExistence type="predicted"/>
<dbReference type="EMBL" id="ASPP01019396">
    <property type="protein sequence ID" value="ETO15196.1"/>
    <property type="molecule type" value="Genomic_DNA"/>
</dbReference>
<sequence>MKGSNTTDLAISFIDWNPYAPDSSMGLWQEVELTELQGGQSAYVTIANPLVNSTVNRQSNSAILRVMCEVSNYDDTSGMVVEETLCASIIDPNTNEEIAQQCQNISIPSGTYNAKVFFAPPMAVENVRLWWPYHMGTPYLYVLRFFFATTPDNILLESKFGIRQVESKLITAYQYTLFQVNGVDMIVLGGGYAPDLLLQFEQNARDNDTFIRRQLQYVQWMGLNTIRMEGNFQNEHFYQLCDELGILVMPGLPCCDSWQHWSDWTSQTYSVAQE</sequence>
<protein>
    <submittedName>
        <fullName evidence="2">Glycosyl hydrolase</fullName>
    </submittedName>
</protein>
<evidence type="ECO:0000313" key="2">
    <source>
        <dbReference type="EMBL" id="ETO15196.1"/>
    </source>
</evidence>
<dbReference type="InterPro" id="IPR017853">
    <property type="entry name" value="GH"/>
</dbReference>
<dbReference type="PANTHER" id="PTHR43536:SF1">
    <property type="entry name" value="MANNOSYLGLYCOPROTEIN ENDO-BETA-MANNOSIDASE"/>
    <property type="match status" value="1"/>
</dbReference>
<accession>X6MNE8</accession>
<dbReference type="OrthoDB" id="408532at2759"/>
<evidence type="ECO:0000259" key="1">
    <source>
        <dbReference type="Pfam" id="PF00703"/>
    </source>
</evidence>
<dbReference type="SUPFAM" id="SSF51445">
    <property type="entry name" value="(Trans)glycosidases"/>
    <property type="match status" value="1"/>
</dbReference>
<name>X6MNE8_RETFI</name>
<organism evidence="2 3">
    <name type="scientific">Reticulomyxa filosa</name>
    <dbReference type="NCBI Taxonomy" id="46433"/>
    <lineage>
        <taxon>Eukaryota</taxon>
        <taxon>Sar</taxon>
        <taxon>Rhizaria</taxon>
        <taxon>Retaria</taxon>
        <taxon>Foraminifera</taxon>
        <taxon>Monothalamids</taxon>
        <taxon>Reticulomyxidae</taxon>
        <taxon>Reticulomyxa</taxon>
    </lineage>
</organism>
<keyword evidence="2" id="KW-0378">Hydrolase</keyword>
<dbReference type="GO" id="GO:0004553">
    <property type="term" value="F:hydrolase activity, hydrolyzing O-glycosyl compounds"/>
    <property type="evidence" value="ECO:0007669"/>
    <property type="project" value="InterPro"/>
</dbReference>
<feature type="domain" description="Glycoside hydrolase family 2 immunoglobulin-like beta-sandwich" evidence="1">
    <location>
        <begin position="45"/>
        <end position="163"/>
    </location>
</feature>
<dbReference type="GO" id="GO:0005975">
    <property type="term" value="P:carbohydrate metabolic process"/>
    <property type="evidence" value="ECO:0007669"/>
    <property type="project" value="InterPro"/>
</dbReference>